<keyword evidence="3" id="KW-0067">ATP-binding</keyword>
<evidence type="ECO:0000256" key="3">
    <source>
        <dbReference type="ARBA" id="ARBA00022840"/>
    </source>
</evidence>
<keyword evidence="6" id="KW-1185">Reference proteome</keyword>
<dbReference type="PANTHER" id="PTHR43055">
    <property type="entry name" value="FORMATE-DEPENDENT PHOSPHORIBOSYLGLYCINAMIDE FORMYLTRANSFERASE"/>
    <property type="match status" value="1"/>
</dbReference>
<dbReference type="EMBL" id="FNDU01000001">
    <property type="protein sequence ID" value="SDH45630.1"/>
    <property type="molecule type" value="Genomic_DNA"/>
</dbReference>
<dbReference type="InterPro" id="IPR011054">
    <property type="entry name" value="Rudment_hybrid_motif"/>
</dbReference>
<dbReference type="PANTHER" id="PTHR43055:SF1">
    <property type="entry name" value="FORMATE-DEPENDENT PHOSPHORIBOSYLGLYCINAMIDE FORMYLTRANSFERASE"/>
    <property type="match status" value="1"/>
</dbReference>
<evidence type="ECO:0000259" key="4">
    <source>
        <dbReference type="Pfam" id="PF21244"/>
    </source>
</evidence>
<dbReference type="AlphaFoldDB" id="A0A1G8CL32"/>
<evidence type="ECO:0000256" key="2">
    <source>
        <dbReference type="ARBA" id="ARBA00022741"/>
    </source>
</evidence>
<gene>
    <name evidence="5" type="ORF">SAMN05216352_101345</name>
</gene>
<name>A0A1G8CL32_9BACI</name>
<sequence length="106" mass="11757">MTTQDLSEFALHLRALLGYPVNDIHLLSRGATRTIKAEKESDTYQISGMEEALHVPRTQVRLFGKPTAKSGRRMGVVLSSAETVEAARKQADEAVSYINIIDNRSQ</sequence>
<keyword evidence="5" id="KW-0808">Transferase</keyword>
<dbReference type="GO" id="GO:0016874">
    <property type="term" value="F:ligase activity"/>
    <property type="evidence" value="ECO:0007669"/>
    <property type="project" value="UniProtKB-KW"/>
</dbReference>
<keyword evidence="2" id="KW-0547">Nucleotide-binding</keyword>
<dbReference type="Proteomes" id="UP000199017">
    <property type="component" value="Unassembled WGS sequence"/>
</dbReference>
<dbReference type="GO" id="GO:0016740">
    <property type="term" value="F:transferase activity"/>
    <property type="evidence" value="ECO:0007669"/>
    <property type="project" value="UniProtKB-KW"/>
</dbReference>
<dbReference type="STRING" id="930129.SAMN05216352_101345"/>
<proteinExistence type="predicted"/>
<dbReference type="InterPro" id="IPR048740">
    <property type="entry name" value="PurT_C"/>
</dbReference>
<protein>
    <submittedName>
        <fullName evidence="5">Phosphoribosylglycinamide formyltransferase 2</fullName>
    </submittedName>
</protein>
<evidence type="ECO:0000313" key="6">
    <source>
        <dbReference type="Proteomes" id="UP000199017"/>
    </source>
</evidence>
<reference evidence="5 6" key="1">
    <citation type="submission" date="2016-10" db="EMBL/GenBank/DDBJ databases">
        <authorList>
            <person name="de Groot N.N."/>
        </authorList>
    </citation>
    <scope>NUCLEOTIDE SEQUENCE [LARGE SCALE GENOMIC DNA]</scope>
    <source>
        <strain evidence="6">P4B,CCM 7963,CECT 7998,DSM 25260,IBRC-M 10614,KCTC 13821</strain>
    </source>
</reference>
<keyword evidence="1" id="KW-0436">Ligase</keyword>
<feature type="domain" description="PurT C-terminal" evidence="4">
    <location>
        <begin position="31"/>
        <end position="97"/>
    </location>
</feature>
<dbReference type="Pfam" id="PF21244">
    <property type="entry name" value="PurT_C"/>
    <property type="match status" value="1"/>
</dbReference>
<dbReference type="Gene3D" id="3.30.470.20">
    <property type="entry name" value="ATP-grasp fold, B domain"/>
    <property type="match status" value="1"/>
</dbReference>
<dbReference type="GO" id="GO:0005524">
    <property type="term" value="F:ATP binding"/>
    <property type="evidence" value="ECO:0007669"/>
    <property type="project" value="UniProtKB-KW"/>
</dbReference>
<evidence type="ECO:0000256" key="1">
    <source>
        <dbReference type="ARBA" id="ARBA00022598"/>
    </source>
</evidence>
<organism evidence="5 6">
    <name type="scientific">Alteribacillus bidgolensis</name>
    <dbReference type="NCBI Taxonomy" id="930129"/>
    <lineage>
        <taxon>Bacteria</taxon>
        <taxon>Bacillati</taxon>
        <taxon>Bacillota</taxon>
        <taxon>Bacilli</taxon>
        <taxon>Bacillales</taxon>
        <taxon>Bacillaceae</taxon>
        <taxon>Alteribacillus</taxon>
    </lineage>
</organism>
<accession>A0A1G8CL32</accession>
<dbReference type="GO" id="GO:0005829">
    <property type="term" value="C:cytosol"/>
    <property type="evidence" value="ECO:0007669"/>
    <property type="project" value="TreeGrafter"/>
</dbReference>
<dbReference type="SUPFAM" id="SSF51246">
    <property type="entry name" value="Rudiment single hybrid motif"/>
    <property type="match status" value="1"/>
</dbReference>
<evidence type="ECO:0000313" key="5">
    <source>
        <dbReference type="EMBL" id="SDH45630.1"/>
    </source>
</evidence>